<keyword evidence="10" id="KW-1185">Reference proteome</keyword>
<evidence type="ECO:0000256" key="3">
    <source>
        <dbReference type="ARBA" id="ARBA00022692"/>
    </source>
</evidence>
<evidence type="ECO:0000256" key="4">
    <source>
        <dbReference type="ARBA" id="ARBA00022989"/>
    </source>
</evidence>
<reference evidence="9 10" key="1">
    <citation type="submission" date="2013-11" db="EMBL/GenBank/DDBJ databases">
        <title>Genomic analysis of Pelistega sp. HM-7.</title>
        <authorList>
            <person name="Kumbhare S.V."/>
            <person name="Shetty S.A."/>
            <person name="Sharma O."/>
            <person name="Dhotre D.P."/>
        </authorList>
    </citation>
    <scope>NUCLEOTIDE SEQUENCE [LARGE SCALE GENOMIC DNA]</scope>
    <source>
        <strain evidence="9 10">HM-7</strain>
    </source>
</reference>
<feature type="coiled-coil region" evidence="7">
    <location>
        <begin position="29"/>
        <end position="63"/>
    </location>
</feature>
<comment type="similarity">
    <text evidence="7">Belongs to the FtsB family.</text>
</comment>
<feature type="region of interest" description="Disordered" evidence="8">
    <location>
        <begin position="105"/>
        <end position="147"/>
    </location>
</feature>
<feature type="compositionally biased region" description="Polar residues" evidence="8">
    <location>
        <begin position="131"/>
        <end position="147"/>
    </location>
</feature>
<evidence type="ECO:0000256" key="5">
    <source>
        <dbReference type="ARBA" id="ARBA00023136"/>
    </source>
</evidence>
<feature type="topological domain" description="Periplasmic" evidence="7">
    <location>
        <begin position="22"/>
        <end position="147"/>
    </location>
</feature>
<comment type="caution">
    <text evidence="9">The sequence shown here is derived from an EMBL/GenBank/DDBJ whole genome shotgun (WGS) entry which is preliminary data.</text>
</comment>
<comment type="subunit">
    <text evidence="7">Part of a complex composed of FtsB, FtsL and FtsQ.</text>
</comment>
<dbReference type="OrthoDB" id="7061211at2"/>
<dbReference type="EMBL" id="AYSV01000088">
    <property type="protein sequence ID" value="ETD70580.1"/>
    <property type="molecule type" value="Genomic_DNA"/>
</dbReference>
<evidence type="ECO:0000313" key="9">
    <source>
        <dbReference type="EMBL" id="ETD70580.1"/>
    </source>
</evidence>
<organism evidence="9 10">
    <name type="scientific">Pelistega indica</name>
    <dbReference type="NCBI Taxonomy" id="1414851"/>
    <lineage>
        <taxon>Bacteria</taxon>
        <taxon>Pseudomonadati</taxon>
        <taxon>Pseudomonadota</taxon>
        <taxon>Betaproteobacteria</taxon>
        <taxon>Burkholderiales</taxon>
        <taxon>Alcaligenaceae</taxon>
        <taxon>Pelistega</taxon>
    </lineage>
</organism>
<keyword evidence="5 7" id="KW-0472">Membrane</keyword>
<dbReference type="Pfam" id="PF04977">
    <property type="entry name" value="DivIC"/>
    <property type="match status" value="1"/>
</dbReference>
<dbReference type="GO" id="GO:0032153">
    <property type="term" value="C:cell division site"/>
    <property type="evidence" value="ECO:0007669"/>
    <property type="project" value="UniProtKB-UniRule"/>
</dbReference>
<comment type="subcellular location">
    <subcellularLocation>
        <location evidence="7">Cell inner membrane</location>
        <topology evidence="7">Single-pass type II membrane protein</topology>
    </subcellularLocation>
    <text evidence="7">Localizes to the division septum.</text>
</comment>
<dbReference type="GO" id="GO:0005886">
    <property type="term" value="C:plasma membrane"/>
    <property type="evidence" value="ECO:0007669"/>
    <property type="project" value="UniProtKB-SubCell"/>
</dbReference>
<keyword evidence="7" id="KW-0175">Coiled coil</keyword>
<dbReference type="GO" id="GO:0043093">
    <property type="term" value="P:FtsZ-dependent cytokinesis"/>
    <property type="evidence" value="ECO:0007669"/>
    <property type="project" value="UniProtKB-UniRule"/>
</dbReference>
<name>V8G2D1_9BURK</name>
<accession>V8G2D1</accession>
<dbReference type="InterPro" id="IPR023081">
    <property type="entry name" value="Cell_div_FtsB"/>
</dbReference>
<dbReference type="InterPro" id="IPR007060">
    <property type="entry name" value="FtsL/DivIC"/>
</dbReference>
<protein>
    <recommendedName>
        <fullName evidence="7">Cell division protein FtsB</fullName>
    </recommendedName>
</protein>
<dbReference type="RefSeq" id="WP_023951346.1">
    <property type="nucleotide sequence ID" value="NZ_AYSV01000088.1"/>
</dbReference>
<comment type="function">
    <text evidence="7">Essential cell division protein. May link together the upstream cell division proteins, which are predominantly cytoplasmic, with the downstream cell division proteins, which are predominantly periplasmic.</text>
</comment>
<proteinExistence type="inferred from homology"/>
<gene>
    <name evidence="7" type="primary">ftsB</name>
    <name evidence="9" type="ORF">V757_07585</name>
</gene>
<evidence type="ECO:0000256" key="2">
    <source>
        <dbReference type="ARBA" id="ARBA00022618"/>
    </source>
</evidence>
<feature type="topological domain" description="Cytoplasmic" evidence="7">
    <location>
        <begin position="1"/>
        <end position="3"/>
    </location>
</feature>
<keyword evidence="6 7" id="KW-0131">Cell cycle</keyword>
<keyword evidence="4 7" id="KW-1133">Transmembrane helix</keyword>
<keyword evidence="1 7" id="KW-1003">Cell membrane</keyword>
<keyword evidence="3 7" id="KW-0812">Transmembrane</keyword>
<evidence type="ECO:0000256" key="8">
    <source>
        <dbReference type="SAM" id="MobiDB-lite"/>
    </source>
</evidence>
<evidence type="ECO:0000313" key="10">
    <source>
        <dbReference type="Proteomes" id="UP000018766"/>
    </source>
</evidence>
<keyword evidence="2 7" id="KW-0132">Cell division</keyword>
<sequence>MKLILLVLVIACIAIQYPLRLGASGYKRVDELNQQLQAQRETNKAMTARNNAMQAEIEDLKSGTQALEDYARSEMSMVASNEVFVRVLPPNEEVPVAPIRIGAQEAQKEAKPVAPVPTTSTTDASKTKDPNNANNAKPVTQPKLRTQ</sequence>
<dbReference type="Proteomes" id="UP000018766">
    <property type="component" value="Unassembled WGS sequence"/>
</dbReference>
<evidence type="ECO:0000256" key="1">
    <source>
        <dbReference type="ARBA" id="ARBA00022475"/>
    </source>
</evidence>
<dbReference type="NCBIfam" id="NF002058">
    <property type="entry name" value="PRK00888.1"/>
    <property type="match status" value="1"/>
</dbReference>
<dbReference type="PATRIC" id="fig|1414851.3.peg.1565"/>
<dbReference type="GO" id="GO:0030428">
    <property type="term" value="C:cell septum"/>
    <property type="evidence" value="ECO:0007669"/>
    <property type="project" value="TreeGrafter"/>
</dbReference>
<dbReference type="PANTHER" id="PTHR37485">
    <property type="entry name" value="CELL DIVISION PROTEIN FTSB"/>
    <property type="match status" value="1"/>
</dbReference>
<evidence type="ECO:0000256" key="7">
    <source>
        <dbReference type="HAMAP-Rule" id="MF_00599"/>
    </source>
</evidence>
<dbReference type="HAMAP" id="MF_00599">
    <property type="entry name" value="FtsB"/>
    <property type="match status" value="1"/>
</dbReference>
<dbReference type="AlphaFoldDB" id="V8G2D1"/>
<evidence type="ECO:0000256" key="6">
    <source>
        <dbReference type="ARBA" id="ARBA00023306"/>
    </source>
</evidence>
<dbReference type="PANTHER" id="PTHR37485:SF1">
    <property type="entry name" value="CELL DIVISION PROTEIN FTSB"/>
    <property type="match status" value="1"/>
</dbReference>
<keyword evidence="7" id="KW-0997">Cell inner membrane</keyword>